<gene>
    <name evidence="4" type="ORF">CCUG60884_04325</name>
</gene>
<sequence precursor="true">MDGEPDPTSSGPGPGGETPDDPNAVWRRPDSAVPDQALAPNPTIEPLGAHAKHGLLARTARTVRTWWSELAFVQMWHVVVVLAVLATAGFGGLDEVDKTPQTFDLGKPFDNGEFTITVHRASLLPEITGGEAVLAKEKPGRTYLAVVAEVTNDADRADVVANQFALRDVADVQSPFGTHSADPSVYRIEDGSNLILLQPDLTEKVAVVWSVPTAAVPPGSQVSIQVPYRTFSRGLVNYGEGWIDSDETATTTVRVEVPS</sequence>
<feature type="region of interest" description="Disordered" evidence="2">
    <location>
        <begin position="1"/>
        <end position="30"/>
    </location>
</feature>
<dbReference type="EMBL" id="PECL01000014">
    <property type="protein sequence ID" value="TEA00434.1"/>
    <property type="molecule type" value="Genomic_DNA"/>
</dbReference>
<dbReference type="Gene3D" id="2.60.40.1240">
    <property type="match status" value="1"/>
</dbReference>
<keyword evidence="1" id="KW-0732">Signal</keyword>
<evidence type="ECO:0000313" key="5">
    <source>
        <dbReference type="Proteomes" id="UP000294604"/>
    </source>
</evidence>
<name>A0A4R8SN31_9MYCO</name>
<feature type="compositionally biased region" description="Low complexity" evidence="2">
    <location>
        <begin position="1"/>
        <end position="11"/>
    </location>
</feature>
<dbReference type="RefSeq" id="WP_134087138.1">
    <property type="nucleotide sequence ID" value="NZ_PECL01000014.1"/>
</dbReference>
<reference evidence="4 5" key="1">
    <citation type="journal article" date="2019" name="Sci. Rep.">
        <title>Extended insight into the Mycobacterium chelonae-abscessus complex through whole genome sequencing of Mycobacterium salmoniphilum outbreak and Mycobacterium salmoniphilum-like strains.</title>
        <authorList>
            <person name="Behra P.R.K."/>
            <person name="Das S."/>
            <person name="Pettersson B.M.F."/>
            <person name="Shirreff L."/>
            <person name="DuCote T."/>
            <person name="Jacobsson K.G."/>
            <person name="Ennis D.G."/>
            <person name="Kirsebom L.A."/>
        </authorList>
    </citation>
    <scope>NUCLEOTIDE SEQUENCE [LARGE SCALE GENOMIC DNA]</scope>
    <source>
        <strain evidence="4 5">CCUG 60884</strain>
    </source>
</reference>
<dbReference type="Proteomes" id="UP000294604">
    <property type="component" value="Unassembled WGS sequence"/>
</dbReference>
<dbReference type="AlphaFoldDB" id="A0A4R8SN31"/>
<feature type="transmembrane region" description="Helical" evidence="3">
    <location>
        <begin position="75"/>
        <end position="93"/>
    </location>
</feature>
<keyword evidence="3" id="KW-0812">Transmembrane</keyword>
<accession>A0A4R8SN31</accession>
<dbReference type="STRING" id="404941.GCA_002013645_03384"/>
<keyword evidence="3" id="KW-1133">Transmembrane helix</keyword>
<protein>
    <submittedName>
        <fullName evidence="4">Uncharacterized protein</fullName>
    </submittedName>
</protein>
<keyword evidence="3" id="KW-0472">Membrane</keyword>
<evidence type="ECO:0000313" key="4">
    <source>
        <dbReference type="EMBL" id="TEA00434.1"/>
    </source>
</evidence>
<evidence type="ECO:0000256" key="1">
    <source>
        <dbReference type="ARBA" id="ARBA00022729"/>
    </source>
</evidence>
<organism evidence="4 5">
    <name type="scientific">Mycobacteroides salmoniphilum</name>
    <dbReference type="NCBI Taxonomy" id="404941"/>
    <lineage>
        <taxon>Bacteria</taxon>
        <taxon>Bacillati</taxon>
        <taxon>Actinomycetota</taxon>
        <taxon>Actinomycetes</taxon>
        <taxon>Mycobacteriales</taxon>
        <taxon>Mycobacteriaceae</taxon>
        <taxon>Mycobacteroides</taxon>
    </lineage>
</organism>
<evidence type="ECO:0000256" key="2">
    <source>
        <dbReference type="SAM" id="MobiDB-lite"/>
    </source>
</evidence>
<evidence type="ECO:0000256" key="3">
    <source>
        <dbReference type="SAM" id="Phobius"/>
    </source>
</evidence>
<proteinExistence type="predicted"/>
<comment type="caution">
    <text evidence="4">The sequence shown here is derived from an EMBL/GenBank/DDBJ whole genome shotgun (WGS) entry which is preliminary data.</text>
</comment>
<dbReference type="InterPro" id="IPR029050">
    <property type="entry name" value="Immunoprotect_excell_Ig-like"/>
</dbReference>